<dbReference type="EMBL" id="KE546990">
    <property type="protein sequence ID" value="EPY52220.1"/>
    <property type="molecule type" value="Genomic_DNA"/>
</dbReference>
<protein>
    <submittedName>
        <fullName evidence="2">Uncharacterized protein</fullName>
    </submittedName>
</protein>
<proteinExistence type="predicted"/>
<dbReference type="Proteomes" id="UP000015464">
    <property type="component" value="Unassembled WGS sequence"/>
</dbReference>
<organism evidence="2 3">
    <name type="scientific">Schizosaccharomyces cryophilus (strain OY26 / ATCC MYA-4695 / CBS 11777 / NBRC 106824 / NRRL Y48691)</name>
    <name type="common">Fission yeast</name>
    <dbReference type="NCBI Taxonomy" id="653667"/>
    <lineage>
        <taxon>Eukaryota</taxon>
        <taxon>Fungi</taxon>
        <taxon>Dikarya</taxon>
        <taxon>Ascomycota</taxon>
        <taxon>Taphrinomycotina</taxon>
        <taxon>Schizosaccharomycetes</taxon>
        <taxon>Schizosaccharomycetales</taxon>
        <taxon>Schizosaccharomycetaceae</taxon>
        <taxon>Schizosaccharomyces</taxon>
    </lineage>
</organism>
<evidence type="ECO:0000313" key="3">
    <source>
        <dbReference type="Proteomes" id="UP000015464"/>
    </source>
</evidence>
<feature type="transmembrane region" description="Helical" evidence="1">
    <location>
        <begin position="66"/>
        <end position="85"/>
    </location>
</feature>
<reference evidence="2 3" key="1">
    <citation type="journal article" date="2011" name="Science">
        <title>Comparative functional genomics of the fission yeasts.</title>
        <authorList>
            <person name="Rhind N."/>
            <person name="Chen Z."/>
            <person name="Yassour M."/>
            <person name="Thompson D.A."/>
            <person name="Haas B.J."/>
            <person name="Habib N."/>
            <person name="Wapinski I."/>
            <person name="Roy S."/>
            <person name="Lin M.F."/>
            <person name="Heiman D.I."/>
            <person name="Young S.K."/>
            <person name="Furuya K."/>
            <person name="Guo Y."/>
            <person name="Pidoux A."/>
            <person name="Chen H.M."/>
            <person name="Robbertse B."/>
            <person name="Goldberg J.M."/>
            <person name="Aoki K."/>
            <person name="Bayne E.H."/>
            <person name="Berlin A.M."/>
            <person name="Desjardins C.A."/>
            <person name="Dobbs E."/>
            <person name="Dukaj L."/>
            <person name="Fan L."/>
            <person name="FitzGerald M.G."/>
            <person name="French C."/>
            <person name="Gujja S."/>
            <person name="Hansen K."/>
            <person name="Keifenheim D."/>
            <person name="Levin J.Z."/>
            <person name="Mosher R.A."/>
            <person name="Mueller C.A."/>
            <person name="Pfiffner J."/>
            <person name="Priest M."/>
            <person name="Russ C."/>
            <person name="Smialowska A."/>
            <person name="Swoboda P."/>
            <person name="Sykes S.M."/>
            <person name="Vaughn M."/>
            <person name="Vengrova S."/>
            <person name="Yoder R."/>
            <person name="Zeng Q."/>
            <person name="Allshire R."/>
            <person name="Baulcombe D."/>
            <person name="Birren B.W."/>
            <person name="Brown W."/>
            <person name="Ekwall K."/>
            <person name="Kellis M."/>
            <person name="Leatherwood J."/>
            <person name="Levin H."/>
            <person name="Margalit H."/>
            <person name="Martienssen R."/>
            <person name="Nieduszynski C.A."/>
            <person name="Spatafora J.W."/>
            <person name="Friedman N."/>
            <person name="Dalgaard J.Z."/>
            <person name="Baumann P."/>
            <person name="Niki H."/>
            <person name="Regev A."/>
            <person name="Nusbaum C."/>
        </authorList>
    </citation>
    <scope>NUCLEOTIDE SEQUENCE [LARGE SCALE GENOMIC DNA]</scope>
    <source>
        <strain evidence="3">OY26 / ATCC MYA-4695 / CBS 11777 / NBRC 106824 / NRRL Y48691</strain>
    </source>
</reference>
<dbReference type="RefSeq" id="XP_013023602.1">
    <property type="nucleotide sequence ID" value="XM_013168148.1"/>
</dbReference>
<feature type="non-terminal residue" evidence="2">
    <location>
        <position position="1"/>
    </location>
</feature>
<keyword evidence="1" id="KW-1133">Transmembrane helix</keyword>
<keyword evidence="1" id="KW-0812">Transmembrane</keyword>
<dbReference type="HOGENOM" id="CLU_2365390_0_0_1"/>
<dbReference type="AlphaFoldDB" id="S9W2G5"/>
<keyword evidence="1" id="KW-0472">Membrane</keyword>
<sequence length="96" mass="11269">QALYLSLACLEFLFYKESTILQKNSILHTETKGLNLLRQLCLFLKPVLYFTSLKDKKNGLLSHNTVLFHFSIISYGGISNLLLIFKKRIYIYYFIQ</sequence>
<keyword evidence="3" id="KW-1185">Reference proteome</keyword>
<dbReference type="GeneID" id="25039321"/>
<accession>S9W2G5</accession>
<evidence type="ECO:0000313" key="2">
    <source>
        <dbReference type="EMBL" id="EPY52220.1"/>
    </source>
</evidence>
<evidence type="ECO:0000256" key="1">
    <source>
        <dbReference type="SAM" id="Phobius"/>
    </source>
</evidence>
<name>S9W2G5_SCHCR</name>
<gene>
    <name evidence="2" type="ORF">SPOG_05016</name>
</gene>